<dbReference type="EMBL" id="CP121671">
    <property type="protein sequence ID" value="WFT73638.1"/>
    <property type="molecule type" value="Genomic_DNA"/>
</dbReference>
<evidence type="ECO:0008006" key="4">
    <source>
        <dbReference type="Google" id="ProtNLM"/>
    </source>
</evidence>
<proteinExistence type="predicted"/>
<reference evidence="2 3" key="1">
    <citation type="submission" date="2023-04" db="EMBL/GenBank/DDBJ databases">
        <title>Genome sequence of Halobacillus naozhouensis KACC 21980.</title>
        <authorList>
            <person name="Kim S."/>
            <person name="Heo J."/>
            <person name="Kwon S.-W."/>
        </authorList>
    </citation>
    <scope>NUCLEOTIDE SEQUENCE [LARGE SCALE GENOMIC DNA]</scope>
    <source>
        <strain evidence="2 3">KCTC 13234</strain>
    </source>
</reference>
<evidence type="ECO:0000256" key="1">
    <source>
        <dbReference type="SAM" id="Phobius"/>
    </source>
</evidence>
<gene>
    <name evidence="2" type="ORF">P9989_14830</name>
</gene>
<dbReference type="RefSeq" id="WP_283075645.1">
    <property type="nucleotide sequence ID" value="NZ_CP121671.1"/>
</dbReference>
<keyword evidence="1" id="KW-0812">Transmembrane</keyword>
<feature type="transmembrane region" description="Helical" evidence="1">
    <location>
        <begin position="79"/>
        <end position="100"/>
    </location>
</feature>
<feature type="transmembrane region" description="Helical" evidence="1">
    <location>
        <begin position="141"/>
        <end position="163"/>
    </location>
</feature>
<accession>A0ABY8IU61</accession>
<evidence type="ECO:0000313" key="3">
    <source>
        <dbReference type="Proteomes" id="UP001221597"/>
    </source>
</evidence>
<feature type="transmembrane region" description="Helical" evidence="1">
    <location>
        <begin position="112"/>
        <end position="134"/>
    </location>
</feature>
<evidence type="ECO:0000313" key="2">
    <source>
        <dbReference type="EMBL" id="WFT73638.1"/>
    </source>
</evidence>
<keyword evidence="1" id="KW-1133">Transmembrane helix</keyword>
<name>A0ABY8IU61_9BACI</name>
<protein>
    <recommendedName>
        <fullName evidence="4">Zinc-finger</fullName>
    </recommendedName>
</protein>
<dbReference type="Proteomes" id="UP001221597">
    <property type="component" value="Chromosome"/>
</dbReference>
<organism evidence="2 3">
    <name type="scientific">Halobacillus naozhouensis</name>
    <dbReference type="NCBI Taxonomy" id="554880"/>
    <lineage>
        <taxon>Bacteria</taxon>
        <taxon>Bacillati</taxon>
        <taxon>Bacillota</taxon>
        <taxon>Bacilli</taxon>
        <taxon>Bacillales</taxon>
        <taxon>Bacillaceae</taxon>
        <taxon>Halobacillus</taxon>
    </lineage>
</organism>
<keyword evidence="3" id="KW-1185">Reference proteome</keyword>
<keyword evidence="1" id="KW-0472">Membrane</keyword>
<sequence>MDDNQKVHLLTQELIPVIDDIDDDAKQVVLNHIHHCSECQQLYSNVVNLEESYPKPPVSDEVEIKPLKKLVQFNRGLKLLLVSIRAVILFYIIYSGLNFYDWESSAQAATGYIQGITFLFYFPASLFLIIFTLIFFSKKWLWISIIIDTIIILFIDRLIALFIY</sequence>